<dbReference type="GeneID" id="63818845"/>
<dbReference type="AlphaFoldDB" id="A0A165HCZ9"/>
<evidence type="ECO:0000256" key="1">
    <source>
        <dbReference type="SAM" id="MobiDB-lite"/>
    </source>
</evidence>
<reference evidence="3 4" key="1">
    <citation type="journal article" date="2016" name="Mol. Biol. Evol.">
        <title>Comparative Genomics of Early-Diverging Mushroom-Forming Fungi Provides Insights into the Origins of Lignocellulose Decay Capabilities.</title>
        <authorList>
            <person name="Nagy L.G."/>
            <person name="Riley R."/>
            <person name="Tritt A."/>
            <person name="Adam C."/>
            <person name="Daum C."/>
            <person name="Floudas D."/>
            <person name="Sun H."/>
            <person name="Yadav J.S."/>
            <person name="Pangilinan J."/>
            <person name="Larsson K.H."/>
            <person name="Matsuura K."/>
            <person name="Barry K."/>
            <person name="Labutti K."/>
            <person name="Kuo R."/>
            <person name="Ohm R.A."/>
            <person name="Bhattacharya S.S."/>
            <person name="Shirouzu T."/>
            <person name="Yoshinaga Y."/>
            <person name="Martin F.M."/>
            <person name="Grigoriev I.V."/>
            <person name="Hibbett D.S."/>
        </authorList>
    </citation>
    <scope>NUCLEOTIDE SEQUENCE [LARGE SCALE GENOMIC DNA]</scope>
    <source>
        <strain evidence="3 4">93-53</strain>
    </source>
</reference>
<dbReference type="EMBL" id="KV427607">
    <property type="protein sequence ID" value="KZT11568.1"/>
    <property type="molecule type" value="Genomic_DNA"/>
</dbReference>
<sequence length="161" mass="18033">MVRYNTTRERIFSLSTVEDDLERYLSRGPRRGPRPDVSAWRDSPPSRIQSAHTTGISTRRKLEEHIHGASSFSMSDLFECLRSSACFLFFFFSWRPSPALFVIVVSGSLALYIPLWPYGSCDPPPPPRVCSPPAIMAFYILNASSSLSSSSCLSFLFVKGV</sequence>
<dbReference type="Proteomes" id="UP000076871">
    <property type="component" value="Unassembled WGS sequence"/>
</dbReference>
<keyword evidence="4" id="KW-1185">Reference proteome</keyword>
<gene>
    <name evidence="3" type="ORF">LAESUDRAFT_276206</name>
</gene>
<name>A0A165HCZ9_9APHY</name>
<dbReference type="InParanoid" id="A0A165HCZ9"/>
<proteinExistence type="predicted"/>
<keyword evidence="2" id="KW-0472">Membrane</keyword>
<feature type="transmembrane region" description="Helical" evidence="2">
    <location>
        <begin position="136"/>
        <end position="158"/>
    </location>
</feature>
<dbReference type="RefSeq" id="XP_040769308.1">
    <property type="nucleotide sequence ID" value="XM_040901813.1"/>
</dbReference>
<feature type="region of interest" description="Disordered" evidence="1">
    <location>
        <begin position="25"/>
        <end position="57"/>
    </location>
</feature>
<accession>A0A165HCZ9</accession>
<protein>
    <submittedName>
        <fullName evidence="3">Uncharacterized protein</fullName>
    </submittedName>
</protein>
<evidence type="ECO:0000256" key="2">
    <source>
        <dbReference type="SAM" id="Phobius"/>
    </source>
</evidence>
<organism evidence="3 4">
    <name type="scientific">Laetiporus sulphureus 93-53</name>
    <dbReference type="NCBI Taxonomy" id="1314785"/>
    <lineage>
        <taxon>Eukaryota</taxon>
        <taxon>Fungi</taxon>
        <taxon>Dikarya</taxon>
        <taxon>Basidiomycota</taxon>
        <taxon>Agaricomycotina</taxon>
        <taxon>Agaricomycetes</taxon>
        <taxon>Polyporales</taxon>
        <taxon>Laetiporus</taxon>
    </lineage>
</organism>
<feature type="compositionally biased region" description="Polar residues" evidence="1">
    <location>
        <begin position="46"/>
        <end position="57"/>
    </location>
</feature>
<keyword evidence="2" id="KW-0812">Transmembrane</keyword>
<evidence type="ECO:0000313" key="4">
    <source>
        <dbReference type="Proteomes" id="UP000076871"/>
    </source>
</evidence>
<feature type="transmembrane region" description="Helical" evidence="2">
    <location>
        <begin position="99"/>
        <end position="116"/>
    </location>
</feature>
<keyword evidence="2" id="KW-1133">Transmembrane helix</keyword>
<evidence type="ECO:0000313" key="3">
    <source>
        <dbReference type="EMBL" id="KZT11568.1"/>
    </source>
</evidence>